<dbReference type="RefSeq" id="XP_018297782.1">
    <property type="nucleotide sequence ID" value="XM_018434693.1"/>
</dbReference>
<reference evidence="4" key="1">
    <citation type="submission" date="2015-06" db="EMBL/GenBank/DDBJ databases">
        <title>Expansion of signal transduction pathways in fungi by whole-genome duplication.</title>
        <authorList>
            <consortium name="DOE Joint Genome Institute"/>
            <person name="Corrochano L.M."/>
            <person name="Kuo A."/>
            <person name="Marcet-Houben M."/>
            <person name="Polaino S."/>
            <person name="Salamov A."/>
            <person name="Villalobos J.M."/>
            <person name="Alvarez M.I."/>
            <person name="Avalos J."/>
            <person name="Benito E.P."/>
            <person name="Benoit I."/>
            <person name="Burger G."/>
            <person name="Camino L.P."/>
            <person name="Canovas D."/>
            <person name="Cerda-Olmedo E."/>
            <person name="Cheng J.-F."/>
            <person name="Dominguez A."/>
            <person name="Elias M."/>
            <person name="Eslava A.P."/>
            <person name="Glaser F."/>
            <person name="Grimwood J."/>
            <person name="Gutierrez G."/>
            <person name="Heitman J."/>
            <person name="Henrissat B."/>
            <person name="Iturriaga E.A."/>
            <person name="Lang B.F."/>
            <person name="Lavin J.L."/>
            <person name="Lee S."/>
            <person name="Li W."/>
            <person name="Lindquist E."/>
            <person name="Lopez-Garcia S."/>
            <person name="Luque E.M."/>
            <person name="Marcos A.T."/>
            <person name="Martin J."/>
            <person name="McCluskey K."/>
            <person name="Medina H.R."/>
            <person name="Miralles-Duran A."/>
            <person name="Miyazaki A."/>
            <person name="Munoz-Torres E."/>
            <person name="Oguiza J.A."/>
            <person name="Ohm R."/>
            <person name="Olmedo M."/>
            <person name="Orejas M."/>
            <person name="Ortiz-Castellanos L."/>
            <person name="Pisabarro A.G."/>
            <person name="Rodriguez-Romero J."/>
            <person name="Ruiz-Herrera J."/>
            <person name="Ruiz-Vazquez R."/>
            <person name="Sanz C."/>
            <person name="Schackwitz W."/>
            <person name="Schmutz J."/>
            <person name="Shahriari M."/>
            <person name="Shelest E."/>
            <person name="Silva-Franco F."/>
            <person name="Soanes D."/>
            <person name="Syed K."/>
            <person name="Tagua V.G."/>
            <person name="Talbot N.J."/>
            <person name="Thon M."/>
            <person name="De vries R.P."/>
            <person name="Wiebenga A."/>
            <person name="Yadav J.S."/>
            <person name="Braun E.L."/>
            <person name="Baker S."/>
            <person name="Garre V."/>
            <person name="Horwitz B."/>
            <person name="Torres-Martinez S."/>
            <person name="Idnurm A."/>
            <person name="Herrera-Estrella A."/>
            <person name="Gabaldon T."/>
            <person name="Grigoriev I.V."/>
        </authorList>
    </citation>
    <scope>NUCLEOTIDE SEQUENCE [LARGE SCALE GENOMIC DNA]</scope>
    <source>
        <strain evidence="4">NRRL 1555(-)</strain>
    </source>
</reference>
<dbReference type="InterPro" id="IPR036915">
    <property type="entry name" value="Cyclin-like_sf"/>
</dbReference>
<dbReference type="PIRSF" id="PIRSF028758">
    <property type="entry name" value="Cyclin, C/H/G types"/>
    <property type="match status" value="1"/>
</dbReference>
<dbReference type="SUPFAM" id="SSF47954">
    <property type="entry name" value="Cyclin-like"/>
    <property type="match status" value="2"/>
</dbReference>
<evidence type="ECO:0000313" key="4">
    <source>
        <dbReference type="Proteomes" id="UP000077315"/>
    </source>
</evidence>
<keyword evidence="1" id="KW-0195">Cyclin</keyword>
<dbReference type="InterPro" id="IPR006671">
    <property type="entry name" value="Cyclin_N"/>
</dbReference>
<dbReference type="EMBL" id="KV440972">
    <property type="protein sequence ID" value="OAD79742.1"/>
    <property type="molecule type" value="Genomic_DNA"/>
</dbReference>
<keyword evidence="4" id="KW-1185">Reference proteome</keyword>
<dbReference type="PANTHER" id="PTHR10026">
    <property type="entry name" value="CYCLIN"/>
    <property type="match status" value="1"/>
</dbReference>
<evidence type="ECO:0000259" key="2">
    <source>
        <dbReference type="SMART" id="SM00385"/>
    </source>
</evidence>
<dbReference type="VEuPathDB" id="FungiDB:PHYBLDRAFT_162803"/>
<evidence type="ECO:0000256" key="1">
    <source>
        <dbReference type="RuleBase" id="RU000383"/>
    </source>
</evidence>
<dbReference type="STRING" id="763407.A0A162V3P4"/>
<dbReference type="GO" id="GO:0006357">
    <property type="term" value="P:regulation of transcription by RNA polymerase II"/>
    <property type="evidence" value="ECO:0007669"/>
    <property type="project" value="InterPro"/>
</dbReference>
<organism evidence="3 4">
    <name type="scientific">Phycomyces blakesleeanus (strain ATCC 8743b / DSM 1359 / FGSC 10004 / NBRC 33097 / NRRL 1555)</name>
    <dbReference type="NCBI Taxonomy" id="763407"/>
    <lineage>
        <taxon>Eukaryota</taxon>
        <taxon>Fungi</taxon>
        <taxon>Fungi incertae sedis</taxon>
        <taxon>Mucoromycota</taxon>
        <taxon>Mucoromycotina</taxon>
        <taxon>Mucoromycetes</taxon>
        <taxon>Mucorales</taxon>
        <taxon>Phycomycetaceae</taxon>
        <taxon>Phycomyces</taxon>
    </lineage>
</organism>
<sequence length="262" mass="30430">MNQWLFTREELMQVPSIVNDGMTVADELRKREFGSELIQTIGCRIELPQITVATACVYFHRFYARESFRTYDATNMAATCIYLACKVEESSRKLTDVVAALTHGRFNQTNHAQEKTKYQTRCRDMILVYETILLETLCFDLTVDNPHQLMIELAEEIRAPDNAVQAGWTFANDRYSRVFIGNTRFLPLICLDSLRRPICLLYDPQMIAVACLLMGYHITEEDFPIDKDTTWGQTLHQDPELLHGKYWVYRAYKISSNVNFLL</sequence>
<dbReference type="GO" id="GO:0016538">
    <property type="term" value="F:cyclin-dependent protein serine/threonine kinase regulator activity"/>
    <property type="evidence" value="ECO:0007669"/>
    <property type="project" value="InterPro"/>
</dbReference>
<accession>A0A162V3P4</accession>
<dbReference type="OrthoDB" id="25002at2759"/>
<evidence type="ECO:0000313" key="3">
    <source>
        <dbReference type="EMBL" id="OAD79742.1"/>
    </source>
</evidence>
<proteinExistence type="inferred from homology"/>
<name>A0A162V3P4_PHYB8</name>
<dbReference type="CDD" id="cd20546">
    <property type="entry name" value="CYCLIN_SpCG1C_ScCTK2-like_rpt2"/>
    <property type="match status" value="1"/>
</dbReference>
<dbReference type="InterPro" id="IPR043198">
    <property type="entry name" value="Cyclin/Ssn8"/>
</dbReference>
<comment type="similarity">
    <text evidence="1">Belongs to the cyclin family.</text>
</comment>
<dbReference type="SMART" id="SM00385">
    <property type="entry name" value="CYCLIN"/>
    <property type="match status" value="1"/>
</dbReference>
<dbReference type="Gene3D" id="1.10.472.10">
    <property type="entry name" value="Cyclin-like"/>
    <property type="match status" value="2"/>
</dbReference>
<protein>
    <submittedName>
        <fullName evidence="3">Cyclin</fullName>
    </submittedName>
</protein>
<dbReference type="Proteomes" id="UP000077315">
    <property type="component" value="Unassembled WGS sequence"/>
</dbReference>
<dbReference type="InParanoid" id="A0A162V3P4"/>
<dbReference type="AlphaFoldDB" id="A0A162V3P4"/>
<feature type="domain" description="Cyclin-like" evidence="2">
    <location>
        <begin position="36"/>
        <end position="135"/>
    </location>
</feature>
<dbReference type="Pfam" id="PF00134">
    <property type="entry name" value="Cyclin_N"/>
    <property type="match status" value="1"/>
</dbReference>
<dbReference type="InterPro" id="IPR013763">
    <property type="entry name" value="Cyclin-like_dom"/>
</dbReference>
<gene>
    <name evidence="3" type="ORF">PHYBLDRAFT_162803</name>
</gene>
<dbReference type="GeneID" id="28995599"/>